<comment type="caution">
    <text evidence="3">The sequence shown here is derived from an EMBL/GenBank/DDBJ whole genome shotgun (WGS) entry which is preliminary data.</text>
</comment>
<evidence type="ECO:0000313" key="4">
    <source>
        <dbReference type="Proteomes" id="UP000225605"/>
    </source>
</evidence>
<reference evidence="3 4" key="1">
    <citation type="journal article" date="2017" name="Nat. Microbiol.">
        <title>Natural product diversity associated with the nematode symbionts Photorhabdus and Xenorhabdus.</title>
        <authorList>
            <person name="Tobias N.J."/>
            <person name="Wolff H."/>
            <person name="Djahanschiri B."/>
            <person name="Grundmann F."/>
            <person name="Kronenwerth M."/>
            <person name="Shi Y.M."/>
            <person name="Simonyi S."/>
            <person name="Grun P."/>
            <person name="Shapiro-Ilan D."/>
            <person name="Pidot S.J."/>
            <person name="Stinear T.P."/>
            <person name="Ebersberger I."/>
            <person name="Bode H.B."/>
        </authorList>
    </citation>
    <scope>NUCLEOTIDE SEQUENCE [LARGE SCALE GENOMIC DNA]</scope>
    <source>
        <strain evidence="3 4">DSM 16337</strain>
    </source>
</reference>
<organism evidence="3 4">
    <name type="scientific">Xenorhabdus ehlersii</name>
    <dbReference type="NCBI Taxonomy" id="290111"/>
    <lineage>
        <taxon>Bacteria</taxon>
        <taxon>Pseudomonadati</taxon>
        <taxon>Pseudomonadota</taxon>
        <taxon>Gammaproteobacteria</taxon>
        <taxon>Enterobacterales</taxon>
        <taxon>Morganellaceae</taxon>
        <taxon>Xenorhabdus</taxon>
    </lineage>
</organism>
<comment type="similarity">
    <text evidence="1">Belongs to the initiator RepB protein family.</text>
</comment>
<dbReference type="Gene3D" id="1.10.10.10">
    <property type="entry name" value="Winged helix-like DNA-binding domain superfamily/Winged helix DNA-binding domain"/>
    <property type="match status" value="2"/>
</dbReference>
<dbReference type="Proteomes" id="UP000225605">
    <property type="component" value="Unassembled WGS sequence"/>
</dbReference>
<dbReference type="GO" id="GO:0006270">
    <property type="term" value="P:DNA replication initiation"/>
    <property type="evidence" value="ECO:0007669"/>
    <property type="project" value="InterPro"/>
</dbReference>
<evidence type="ECO:0000259" key="2">
    <source>
        <dbReference type="Pfam" id="PF01051"/>
    </source>
</evidence>
<dbReference type="AlphaFoldDB" id="A0A2D0IJU3"/>
<name>A0A2D0IJU3_9GAMM</name>
<dbReference type="InterPro" id="IPR000525">
    <property type="entry name" value="Initiator_Rep_WH1"/>
</dbReference>
<dbReference type="RefSeq" id="WP_099134077.1">
    <property type="nucleotide sequence ID" value="NZ_CAWNOJ010000060.1"/>
</dbReference>
<dbReference type="InterPro" id="IPR036390">
    <property type="entry name" value="WH_DNA-bd_sf"/>
</dbReference>
<gene>
    <name evidence="3" type="ORF">Xehl_03997</name>
</gene>
<sequence>MMSQVAIKSNSLIEASYKLTLQEQRFLLTCICKLKAFDVPADNQKKMTITASEFFCNFPEMGRENAERELNKAIDRLWDRTIFIKDENIKREVRWLQERATYLSGEGKIEITFSDSVLPYLTMLQGSFTKILLKNVSSLASAYSIRLYELLIQRFDFQNRYIPLDEFRIILGIGNKYLQFRALNQWVIKPSVDELNKKTNLEVKVDTVKQGRKVVGLHFYFKEDNQIKMVI</sequence>
<dbReference type="EMBL" id="NIBT01000046">
    <property type="protein sequence ID" value="PHM22042.1"/>
    <property type="molecule type" value="Genomic_DNA"/>
</dbReference>
<evidence type="ECO:0000313" key="3">
    <source>
        <dbReference type="EMBL" id="PHM22042.1"/>
    </source>
</evidence>
<accession>A0A2D0IJU3</accession>
<dbReference type="InterPro" id="IPR036388">
    <property type="entry name" value="WH-like_DNA-bd_sf"/>
</dbReference>
<dbReference type="GO" id="GO:0003887">
    <property type="term" value="F:DNA-directed DNA polymerase activity"/>
    <property type="evidence" value="ECO:0007669"/>
    <property type="project" value="InterPro"/>
</dbReference>
<dbReference type="SUPFAM" id="SSF46785">
    <property type="entry name" value="Winged helix' DNA-binding domain"/>
    <property type="match status" value="2"/>
</dbReference>
<evidence type="ECO:0000256" key="1">
    <source>
        <dbReference type="ARBA" id="ARBA00038283"/>
    </source>
</evidence>
<protein>
    <submittedName>
        <fullName evidence="3">RepB family plasmid replication initiator protein</fullName>
    </submittedName>
</protein>
<proteinExistence type="inferred from homology"/>
<feature type="domain" description="Initiator Rep protein WH1" evidence="2">
    <location>
        <begin position="7"/>
        <end position="151"/>
    </location>
</feature>
<dbReference type="Pfam" id="PF21205">
    <property type="entry name" value="Rep3_C"/>
    <property type="match status" value="1"/>
</dbReference>
<dbReference type="Pfam" id="PF01051">
    <property type="entry name" value="Rep3_N"/>
    <property type="match status" value="1"/>
</dbReference>